<dbReference type="InterPro" id="IPR018963">
    <property type="entry name" value="Mycophage_D29_Gp19"/>
</dbReference>
<organism evidence="1">
    <name type="scientific">Mycolicibacterium phage Caroline1</name>
    <dbReference type="NCBI Taxonomy" id="3240804"/>
    <lineage>
        <taxon>Viruses</taxon>
        <taxon>Duplodnaviria</taxon>
        <taxon>Heunggongvirae</taxon>
        <taxon>Uroviricota</taxon>
        <taxon>Caudoviricetes</taxon>
    </lineage>
</organism>
<name>A0AB39U1T2_9CAUD</name>
<protein>
    <submittedName>
        <fullName evidence="1">Head-to-tail adaptor</fullName>
    </submittedName>
</protein>
<dbReference type="EMBL" id="OR387112">
    <property type="protein sequence ID" value="XDR06127.1"/>
    <property type="molecule type" value="Genomic_DNA"/>
</dbReference>
<reference evidence="1" key="1">
    <citation type="submission" date="2023-07" db="EMBL/GenBank/DDBJ databases">
        <title>Novel Phage-like Particles from Mycolicibacterium aichiense.</title>
        <authorList>
            <person name="Saha M.S."/>
            <person name="Roman A."/>
            <person name="Doherty M."/>
            <person name="Shijo M."/>
            <person name="Riddick Z."/>
        </authorList>
    </citation>
    <scope>NUCLEOTIDE SEQUENCE</scope>
</reference>
<accession>A0AB39U1T2</accession>
<proteinExistence type="predicted"/>
<evidence type="ECO:0000313" key="1">
    <source>
        <dbReference type="EMBL" id="XDR06127.1"/>
    </source>
</evidence>
<sequence>MTDTYASASDVAALLARELDTAETALAERRLAQVERMILRRIPDLADQIAAGDLAEADVIDVEAEAVYRVMRNPDGLYSEQDGQYGYQLSREAADNSLRVTTDEWQTLGIKPSKLFSIAPRIGGFA</sequence>
<dbReference type="Pfam" id="PF09355">
    <property type="entry name" value="Phage_Gp19"/>
    <property type="match status" value="1"/>
</dbReference>